<keyword evidence="5" id="KW-0808">Transferase</keyword>
<keyword evidence="9" id="KW-0324">Glycolysis</keyword>
<evidence type="ECO:0000256" key="1">
    <source>
        <dbReference type="ARBA" id="ARBA00004888"/>
    </source>
</evidence>
<dbReference type="Pfam" id="PF03727">
    <property type="entry name" value="Hexokinase_2"/>
    <property type="match status" value="1"/>
</dbReference>
<evidence type="ECO:0000259" key="13">
    <source>
        <dbReference type="Pfam" id="PF00349"/>
    </source>
</evidence>
<dbReference type="InterPro" id="IPR001312">
    <property type="entry name" value="Hexokinase"/>
</dbReference>
<evidence type="ECO:0000313" key="16">
    <source>
        <dbReference type="Proteomes" id="UP001235939"/>
    </source>
</evidence>
<keyword evidence="16" id="KW-1185">Reference proteome</keyword>
<dbReference type="PANTHER" id="PTHR19443:SF16">
    <property type="entry name" value="HEXOKINASE TYPE 1-RELATED"/>
    <property type="match status" value="1"/>
</dbReference>
<evidence type="ECO:0000256" key="3">
    <source>
        <dbReference type="ARBA" id="ARBA00009225"/>
    </source>
</evidence>
<dbReference type="PROSITE" id="PS00378">
    <property type="entry name" value="HEXOKINASE_1"/>
    <property type="match status" value="1"/>
</dbReference>
<comment type="pathway">
    <text evidence="2">Carbohydrate metabolism; hexose metabolism.</text>
</comment>
<evidence type="ECO:0000256" key="8">
    <source>
        <dbReference type="ARBA" id="ARBA00022840"/>
    </source>
</evidence>
<dbReference type="InterPro" id="IPR043129">
    <property type="entry name" value="ATPase_NBD"/>
</dbReference>
<reference evidence="15 16" key="1">
    <citation type="submission" date="2022-01" db="EMBL/GenBank/DDBJ databases">
        <title>A chromosomal length assembly of Cordylochernes scorpioides.</title>
        <authorList>
            <person name="Zeh D."/>
            <person name="Zeh J."/>
        </authorList>
    </citation>
    <scope>NUCLEOTIDE SEQUENCE [LARGE SCALE GENOMIC DNA]</scope>
    <source>
        <strain evidence="15">IN4F17</strain>
        <tissue evidence="15">Whole Body</tissue>
    </source>
</reference>
<evidence type="ECO:0000256" key="11">
    <source>
        <dbReference type="ARBA" id="ARBA00047905"/>
    </source>
</evidence>
<evidence type="ECO:0000256" key="4">
    <source>
        <dbReference type="ARBA" id="ARBA00012324"/>
    </source>
</evidence>
<gene>
    <name evidence="15" type="ORF">LAZ67_13001656</name>
</gene>
<evidence type="ECO:0000256" key="10">
    <source>
        <dbReference type="ARBA" id="ARBA00044613"/>
    </source>
</evidence>
<name>A0ABY6L418_9ARAC</name>
<dbReference type="InterPro" id="IPR022673">
    <property type="entry name" value="Hexokinase_C"/>
</dbReference>
<evidence type="ECO:0000256" key="5">
    <source>
        <dbReference type="ARBA" id="ARBA00022679"/>
    </source>
</evidence>
<dbReference type="Pfam" id="PF00349">
    <property type="entry name" value="Hexokinase_1"/>
    <property type="match status" value="1"/>
</dbReference>
<comment type="pathway">
    <text evidence="1">Carbohydrate degradation; glycolysis; D-glyceraldehyde 3-phosphate and glycerone phosphate from D-glucose: step 1/4.</text>
</comment>
<organism evidence="15 16">
    <name type="scientific">Cordylochernes scorpioides</name>
    <dbReference type="NCBI Taxonomy" id="51811"/>
    <lineage>
        <taxon>Eukaryota</taxon>
        <taxon>Metazoa</taxon>
        <taxon>Ecdysozoa</taxon>
        <taxon>Arthropoda</taxon>
        <taxon>Chelicerata</taxon>
        <taxon>Arachnida</taxon>
        <taxon>Pseudoscorpiones</taxon>
        <taxon>Cheliferoidea</taxon>
        <taxon>Chernetidae</taxon>
        <taxon>Cordylochernes</taxon>
    </lineage>
</organism>
<comment type="catalytic activity">
    <reaction evidence="11">
        <text>D-fructose + ATP = D-fructose 6-phosphate + ADP + H(+)</text>
        <dbReference type="Rhea" id="RHEA:16125"/>
        <dbReference type="ChEBI" id="CHEBI:15378"/>
        <dbReference type="ChEBI" id="CHEBI:30616"/>
        <dbReference type="ChEBI" id="CHEBI:37721"/>
        <dbReference type="ChEBI" id="CHEBI:61527"/>
        <dbReference type="ChEBI" id="CHEBI:456216"/>
        <dbReference type="EC" id="2.7.1.1"/>
    </reaction>
    <physiologicalReaction direction="left-to-right" evidence="11">
        <dbReference type="Rhea" id="RHEA:16126"/>
    </physiologicalReaction>
</comment>
<dbReference type="EC" id="2.7.1.1" evidence="4"/>
<accession>A0ABY6L418</accession>
<evidence type="ECO:0000313" key="15">
    <source>
        <dbReference type="EMBL" id="UYV75880.1"/>
    </source>
</evidence>
<dbReference type="Proteomes" id="UP001235939">
    <property type="component" value="Chromosome 13"/>
</dbReference>
<evidence type="ECO:0000259" key="14">
    <source>
        <dbReference type="Pfam" id="PF03727"/>
    </source>
</evidence>
<keyword evidence="6" id="KW-0547">Nucleotide-binding</keyword>
<feature type="domain" description="Hexokinase N-terminal" evidence="13">
    <location>
        <begin position="65"/>
        <end position="253"/>
    </location>
</feature>
<feature type="domain" description="Hexokinase C-terminal" evidence="14">
    <location>
        <begin position="260"/>
        <end position="486"/>
    </location>
</feature>
<dbReference type="Gene3D" id="3.30.420.40">
    <property type="match status" value="1"/>
</dbReference>
<evidence type="ECO:0000256" key="7">
    <source>
        <dbReference type="ARBA" id="ARBA00022777"/>
    </source>
</evidence>
<proteinExistence type="inferred from homology"/>
<dbReference type="SUPFAM" id="SSF53067">
    <property type="entry name" value="Actin-like ATPase domain"/>
    <property type="match status" value="2"/>
</dbReference>
<keyword evidence="8" id="KW-0067">ATP-binding</keyword>
<sequence>MDSLIPLDPVWISWNKVRPRLTRAISPKPWSLGGRFSVCQSWCYGFVTDPMPLVAATNMIELQTRALVLTNEQLEKVTALLLHQFHLGLSRDTHEKASVKMFPTFVRDVPNGTEQGKYLALDLGGTNFRVLLVELDGDRCEMRNETYAVSHRLMVGPGKQLFDHIADCLAAFVEAQGLQGERLPLGFTFSFPLLQESLSSARLVNWTKGFKCPGVEEEDVVRLLREAIARRGDLNIDIVAIINDTTGTLMSCAHKNRQCRIGIIVGTGTNACYMETVYVDNANVMQGAYLDCTDNANLWDRDIYRPEQVIVNTEWGAFGDDGSLDFIRTPFDHEVDSISLNKGRQLFEKMISGMYMGEVARTILASLTRQGLLFGGKGSTQLFTPYAFHTKYISMIESDPKRRVDATQQVLEELGIPNASVDDCLNVKLVCSRVSTRAAYLVSTAIATIINKMKRPHTTVGIDGSVYKFHPHFHDLMEKKIEELTDPNYGLVNIYSYRCVLPSTMLYITARLCIYIMLESPEHLLLTCPLTNQIVCRYFETLPNSLCVYTLSYENFVKFRTICTIIYKTLLIHRTLLEFFYTLPCSLNGRVVPKVKIFVKISEITEASLIVSRPTSSFLLNFSPKRSSRYADGFHLALQTTCYVNKLFFQKNENGCDIVIEKKS</sequence>
<dbReference type="PANTHER" id="PTHR19443">
    <property type="entry name" value="HEXOKINASE"/>
    <property type="match status" value="1"/>
</dbReference>
<dbReference type="CDD" id="cd24019">
    <property type="entry name" value="ASKHA_NBD_HK_meta"/>
    <property type="match status" value="1"/>
</dbReference>
<comment type="catalytic activity">
    <reaction evidence="10">
        <text>a D-hexose + ATP = a D-hexose 6-phosphate + ADP + H(+)</text>
        <dbReference type="Rhea" id="RHEA:22740"/>
        <dbReference type="ChEBI" id="CHEBI:4194"/>
        <dbReference type="ChEBI" id="CHEBI:15378"/>
        <dbReference type="ChEBI" id="CHEBI:30616"/>
        <dbReference type="ChEBI" id="CHEBI:229467"/>
        <dbReference type="ChEBI" id="CHEBI:456216"/>
        <dbReference type="EC" id="2.7.1.1"/>
    </reaction>
    <physiologicalReaction direction="left-to-right" evidence="10">
        <dbReference type="Rhea" id="RHEA:22741"/>
    </physiologicalReaction>
</comment>
<evidence type="ECO:0000256" key="9">
    <source>
        <dbReference type="ARBA" id="ARBA00023152"/>
    </source>
</evidence>
<dbReference type="InterPro" id="IPR022672">
    <property type="entry name" value="Hexokinase_N"/>
</dbReference>
<evidence type="ECO:0000256" key="2">
    <source>
        <dbReference type="ARBA" id="ARBA00005028"/>
    </source>
</evidence>
<dbReference type="PRINTS" id="PR00475">
    <property type="entry name" value="HEXOKINASE"/>
</dbReference>
<keyword evidence="7" id="KW-0418">Kinase</keyword>
<comment type="similarity">
    <text evidence="3">Belongs to the hexokinase family.</text>
</comment>
<dbReference type="Gene3D" id="3.40.367.20">
    <property type="match status" value="1"/>
</dbReference>
<dbReference type="InterPro" id="IPR019807">
    <property type="entry name" value="Hexokinase_BS"/>
</dbReference>
<evidence type="ECO:0000256" key="12">
    <source>
        <dbReference type="ARBA" id="ARBA00048160"/>
    </source>
</evidence>
<dbReference type="EMBL" id="CP092875">
    <property type="protein sequence ID" value="UYV75880.1"/>
    <property type="molecule type" value="Genomic_DNA"/>
</dbReference>
<evidence type="ECO:0000256" key="6">
    <source>
        <dbReference type="ARBA" id="ARBA00022741"/>
    </source>
</evidence>
<dbReference type="PROSITE" id="PS51748">
    <property type="entry name" value="HEXOKINASE_2"/>
    <property type="match status" value="1"/>
</dbReference>
<protein>
    <recommendedName>
        <fullName evidence="4">hexokinase</fullName>
        <ecNumber evidence="4">2.7.1.1</ecNumber>
    </recommendedName>
</protein>
<comment type="catalytic activity">
    <reaction evidence="12">
        <text>D-glucose + ATP = D-glucose 6-phosphate + ADP + H(+)</text>
        <dbReference type="Rhea" id="RHEA:17825"/>
        <dbReference type="ChEBI" id="CHEBI:4167"/>
        <dbReference type="ChEBI" id="CHEBI:15378"/>
        <dbReference type="ChEBI" id="CHEBI:30616"/>
        <dbReference type="ChEBI" id="CHEBI:61548"/>
        <dbReference type="ChEBI" id="CHEBI:456216"/>
        <dbReference type="EC" id="2.7.1.1"/>
    </reaction>
    <physiologicalReaction direction="left-to-right" evidence="12">
        <dbReference type="Rhea" id="RHEA:17826"/>
    </physiologicalReaction>
</comment>